<dbReference type="GO" id="GO:0005829">
    <property type="term" value="C:cytosol"/>
    <property type="evidence" value="ECO:0007669"/>
    <property type="project" value="TreeGrafter"/>
</dbReference>
<dbReference type="RefSeq" id="WP_313989964.1">
    <property type="nucleotide sequence ID" value="NZ_JASJOS010000038.1"/>
</dbReference>
<name>A0AAE3UC34_9BACT</name>
<dbReference type="Gene3D" id="3.30.1330.40">
    <property type="entry name" value="RutC-like"/>
    <property type="match status" value="1"/>
</dbReference>
<organism evidence="2 3">
    <name type="scientific">Xanthocytophaga flava</name>
    <dbReference type="NCBI Taxonomy" id="3048013"/>
    <lineage>
        <taxon>Bacteria</taxon>
        <taxon>Pseudomonadati</taxon>
        <taxon>Bacteroidota</taxon>
        <taxon>Cytophagia</taxon>
        <taxon>Cytophagales</taxon>
        <taxon>Rhodocytophagaceae</taxon>
        <taxon>Xanthocytophaga</taxon>
    </lineage>
</organism>
<keyword evidence="2" id="KW-0378">Hydrolase</keyword>
<dbReference type="PANTHER" id="PTHR11803">
    <property type="entry name" value="2-IMINOBUTANOATE/2-IMINOPROPANOATE DEAMINASE RIDA"/>
    <property type="match status" value="1"/>
</dbReference>
<dbReference type="SUPFAM" id="SSF55298">
    <property type="entry name" value="YjgF-like"/>
    <property type="match status" value="1"/>
</dbReference>
<comment type="similarity">
    <text evidence="1">Belongs to the RutC family.</text>
</comment>
<dbReference type="PANTHER" id="PTHR11803:SF39">
    <property type="entry name" value="2-IMINOBUTANOATE_2-IMINOPROPANOATE DEAMINASE"/>
    <property type="match status" value="1"/>
</dbReference>
<dbReference type="EMBL" id="JASJOS010000038">
    <property type="protein sequence ID" value="MDJ1486392.1"/>
    <property type="molecule type" value="Genomic_DNA"/>
</dbReference>
<evidence type="ECO:0000256" key="1">
    <source>
        <dbReference type="ARBA" id="ARBA00010552"/>
    </source>
</evidence>
<accession>A0AAE3UC34</accession>
<dbReference type="FunFam" id="3.30.1330.40:FF:000001">
    <property type="entry name" value="L-PSP family endoribonuclease"/>
    <property type="match status" value="1"/>
</dbReference>
<dbReference type="CDD" id="cd00448">
    <property type="entry name" value="YjgF_YER057c_UK114_family"/>
    <property type="match status" value="1"/>
</dbReference>
<sequence>MITVIKVILLVFTTFVFYPSFAQLSGSTKPAFSSYVVQGGLVFVSGQIGFSHKKELPNTNFSLEVRQSIENVESVLKEAGLTLEQVVSVTVYLTDIKQYEEFNKVYQQYFHAPLPARTCIAVKELVMGASVEISVVASSEKNK</sequence>
<evidence type="ECO:0000313" key="3">
    <source>
        <dbReference type="Proteomes" id="UP001241110"/>
    </source>
</evidence>
<dbReference type="AlphaFoldDB" id="A0AAE3UC34"/>
<dbReference type="EC" id="3.5.-.-" evidence="2"/>
<dbReference type="GO" id="GO:0019239">
    <property type="term" value="F:deaminase activity"/>
    <property type="evidence" value="ECO:0007669"/>
    <property type="project" value="TreeGrafter"/>
</dbReference>
<reference evidence="2" key="1">
    <citation type="submission" date="2023-05" db="EMBL/GenBank/DDBJ databases">
        <authorList>
            <person name="Zhang X."/>
        </authorList>
    </citation>
    <scope>NUCLEOTIDE SEQUENCE</scope>
    <source>
        <strain evidence="2">YF14B1</strain>
    </source>
</reference>
<dbReference type="InterPro" id="IPR035959">
    <property type="entry name" value="RutC-like_sf"/>
</dbReference>
<gene>
    <name evidence="2" type="ORF">QNI16_38295</name>
</gene>
<proteinExistence type="inferred from homology"/>
<dbReference type="InterPro" id="IPR006175">
    <property type="entry name" value="YjgF/YER057c/UK114"/>
</dbReference>
<protein>
    <submittedName>
        <fullName evidence="2">RidA family protein</fullName>
        <ecNumber evidence="2">3.5.-.-</ecNumber>
    </submittedName>
</protein>
<comment type="caution">
    <text evidence="2">The sequence shown here is derived from an EMBL/GenBank/DDBJ whole genome shotgun (WGS) entry which is preliminary data.</text>
</comment>
<dbReference type="Proteomes" id="UP001241110">
    <property type="component" value="Unassembled WGS sequence"/>
</dbReference>
<evidence type="ECO:0000313" key="2">
    <source>
        <dbReference type="EMBL" id="MDJ1486392.1"/>
    </source>
</evidence>
<dbReference type="Pfam" id="PF01042">
    <property type="entry name" value="Ribonuc_L-PSP"/>
    <property type="match status" value="1"/>
</dbReference>